<organism evidence="8 9">
    <name type="scientific">Lacrimispora xylanolytica</name>
    <dbReference type="NCBI Taxonomy" id="29375"/>
    <lineage>
        <taxon>Bacteria</taxon>
        <taxon>Bacillati</taxon>
        <taxon>Bacillota</taxon>
        <taxon>Clostridia</taxon>
        <taxon>Lachnospirales</taxon>
        <taxon>Lachnospiraceae</taxon>
        <taxon>Lacrimispora</taxon>
    </lineage>
</organism>
<dbReference type="InterPro" id="IPR010201">
    <property type="entry name" value="HflK"/>
</dbReference>
<dbReference type="GO" id="GO:0008233">
    <property type="term" value="F:peptidase activity"/>
    <property type="evidence" value="ECO:0007669"/>
    <property type="project" value="UniProtKB-KW"/>
</dbReference>
<dbReference type="SMART" id="SM00244">
    <property type="entry name" value="PHB"/>
    <property type="match status" value="1"/>
</dbReference>
<dbReference type="PANTHER" id="PTHR43327">
    <property type="entry name" value="STOMATIN-LIKE PROTEIN 2, MITOCHONDRIAL"/>
    <property type="match status" value="1"/>
</dbReference>
<dbReference type="InterPro" id="IPR036013">
    <property type="entry name" value="Band_7/SPFH_dom_sf"/>
</dbReference>
<name>A0ABY7AFQ2_9FIRM</name>
<evidence type="ECO:0000259" key="7">
    <source>
        <dbReference type="SMART" id="SM00244"/>
    </source>
</evidence>
<comment type="function">
    <text evidence="6">HflC and HflK could encode or regulate a protease.</text>
</comment>
<dbReference type="PANTHER" id="PTHR43327:SF2">
    <property type="entry name" value="MODULATOR OF FTSH PROTEASE HFLK"/>
    <property type="match status" value="1"/>
</dbReference>
<gene>
    <name evidence="8" type="primary">hflK</name>
    <name evidence="8" type="ORF">OW255_08700</name>
</gene>
<dbReference type="InterPro" id="IPR050710">
    <property type="entry name" value="Band7/mec-2_domain"/>
</dbReference>
<dbReference type="Proteomes" id="UP001163115">
    <property type="component" value="Chromosome"/>
</dbReference>
<dbReference type="EMBL" id="CP113524">
    <property type="protein sequence ID" value="WAJ25575.1"/>
    <property type="molecule type" value="Genomic_DNA"/>
</dbReference>
<evidence type="ECO:0000256" key="3">
    <source>
        <dbReference type="ARBA" id="ARBA00022692"/>
    </source>
</evidence>
<reference evidence="8" key="1">
    <citation type="submission" date="2022-11" db="EMBL/GenBank/DDBJ databases">
        <title>Lacrimispora xylanolytica sy1, complete genome.</title>
        <authorList>
            <person name="Choi S."/>
        </authorList>
    </citation>
    <scope>NUCLEOTIDE SEQUENCE</scope>
    <source>
        <strain evidence="8">Sy1</strain>
    </source>
</reference>
<evidence type="ECO:0000256" key="6">
    <source>
        <dbReference type="RuleBase" id="RU364113"/>
    </source>
</evidence>
<dbReference type="Pfam" id="PF01145">
    <property type="entry name" value="Band_7"/>
    <property type="match status" value="1"/>
</dbReference>
<accession>A0ABY7AFQ2</accession>
<feature type="transmembrane region" description="Helical" evidence="6">
    <location>
        <begin position="23"/>
        <end position="43"/>
    </location>
</feature>
<keyword evidence="3 6" id="KW-0812">Transmembrane</keyword>
<keyword evidence="9" id="KW-1185">Reference proteome</keyword>
<dbReference type="Gene3D" id="3.30.479.30">
    <property type="entry name" value="Band 7 domain"/>
    <property type="match status" value="1"/>
</dbReference>
<evidence type="ECO:0000313" key="8">
    <source>
        <dbReference type="EMBL" id="WAJ25575.1"/>
    </source>
</evidence>
<feature type="domain" description="Band 7" evidence="7">
    <location>
        <begin position="38"/>
        <end position="210"/>
    </location>
</feature>
<dbReference type="SUPFAM" id="SSF117892">
    <property type="entry name" value="Band 7/SPFH domain"/>
    <property type="match status" value="1"/>
</dbReference>
<dbReference type="NCBIfam" id="TIGR01933">
    <property type="entry name" value="hflK"/>
    <property type="match status" value="1"/>
</dbReference>
<comment type="similarity">
    <text evidence="2 6">Belongs to the band 7/mec-2 family. HflK subfamily.</text>
</comment>
<proteinExistence type="inferred from homology"/>
<sequence>METFDPQKREVWKRIKKILKKSGIAAVLLVAVPVIGFGSIYNIQEQEQAVVTTMGRPRAVTDPGLHFKVPFVQKVKKVNTTIQGFAIGYNPDDNESKEEDSLMITKDYNFVNVDFFTEYKVSDPVKAVYGSEDPLKVLQSITKSCIRTVIGSYDVDAVLTTGKNEIQTKIKQMIMEKLEGHEIGLTVVNVTIQDSEPPTKEVMEAFKAVETAKQGKETAINNANKYRNEKLPEATAQTDKILQDAESTKAKRINEANAEVAKFNAMFMEYEKNPEVTKKRMFYETMEKVLPNMKVIIDGTDKTSTILPLDSFTGGGNSPEKEKTE</sequence>
<comment type="subunit">
    <text evidence="6">HflC and HflK may interact to form a multimeric complex.</text>
</comment>
<keyword evidence="4 6" id="KW-1133">Transmembrane helix</keyword>
<evidence type="ECO:0000313" key="9">
    <source>
        <dbReference type="Proteomes" id="UP001163115"/>
    </source>
</evidence>
<dbReference type="CDD" id="cd03404">
    <property type="entry name" value="SPFH_HflK"/>
    <property type="match status" value="1"/>
</dbReference>
<dbReference type="InterPro" id="IPR001107">
    <property type="entry name" value="Band_7"/>
</dbReference>
<keyword evidence="8" id="KW-0645">Protease</keyword>
<evidence type="ECO:0000256" key="4">
    <source>
        <dbReference type="ARBA" id="ARBA00022989"/>
    </source>
</evidence>
<evidence type="ECO:0000256" key="1">
    <source>
        <dbReference type="ARBA" id="ARBA00004370"/>
    </source>
</evidence>
<comment type="subcellular location">
    <subcellularLocation>
        <location evidence="1 6">Membrane</location>
    </subcellularLocation>
</comment>
<keyword evidence="8" id="KW-0378">Hydrolase</keyword>
<dbReference type="RefSeq" id="WP_035317626.1">
    <property type="nucleotide sequence ID" value="NZ_CP113524.1"/>
</dbReference>
<evidence type="ECO:0000256" key="5">
    <source>
        <dbReference type="ARBA" id="ARBA00023136"/>
    </source>
</evidence>
<protein>
    <recommendedName>
        <fullName evidence="6">Protein HflK</fullName>
    </recommendedName>
</protein>
<evidence type="ECO:0000256" key="2">
    <source>
        <dbReference type="ARBA" id="ARBA00006971"/>
    </source>
</evidence>
<dbReference type="GO" id="GO:0006508">
    <property type="term" value="P:proteolysis"/>
    <property type="evidence" value="ECO:0007669"/>
    <property type="project" value="UniProtKB-KW"/>
</dbReference>
<keyword evidence="5 6" id="KW-0472">Membrane</keyword>